<name>A0A1G7TL62_PSEOR</name>
<dbReference type="InterPro" id="IPR029058">
    <property type="entry name" value="AB_hydrolase_fold"/>
</dbReference>
<evidence type="ECO:0000256" key="4">
    <source>
        <dbReference type="PIRSR" id="PIRSR001112-1"/>
    </source>
</evidence>
<sequence>MRLPVGSPRPFHLRVDDSALDDLRARLANTRWPDSETVMDWSQGVPLDYLRSVCHYWQHEYDWRACEDRVNARAQFLVDIDGVPIHVLHVRSPEADATPLVLTHGWPGSVLEFLDVIDPLVDPVAHGGDAADAFHLVVPSLPGFGLSGRPTVTGWNRERVADAWVGLMAALGYERFAAQGGDWGASVTNQLGLRHPERLVGIHLNLVTVGPPPGEPVTAEEEADLAAWRRVDDHQSRWEVGYMHQQRTRPQTLGYGLTDSPAGQCAWILEKFRSWSDCGDDPVAGFGIDRLLDNISLYWLTGTATSSARFYWECQPAGFGTPVDVPAGATIFPKEIRRPPRSWAERVYRDLVYWNEVDRGGHFAAFEQPTTFVDELWTCFRQIRKRGMASDES</sequence>
<dbReference type="InterPro" id="IPR016292">
    <property type="entry name" value="Epoxide_hydrolase"/>
</dbReference>
<gene>
    <name evidence="6" type="ORF">SAMN05216377_11168</name>
</gene>
<evidence type="ECO:0000313" key="7">
    <source>
        <dbReference type="Proteomes" id="UP000198967"/>
    </source>
</evidence>
<organism evidence="6 7">
    <name type="scientific">Pseudonocardia oroxyli</name>
    <dbReference type="NCBI Taxonomy" id="366584"/>
    <lineage>
        <taxon>Bacteria</taxon>
        <taxon>Bacillati</taxon>
        <taxon>Actinomycetota</taxon>
        <taxon>Actinomycetes</taxon>
        <taxon>Pseudonocardiales</taxon>
        <taxon>Pseudonocardiaceae</taxon>
        <taxon>Pseudonocardia</taxon>
    </lineage>
</organism>
<dbReference type="EMBL" id="FNBE01000011">
    <property type="protein sequence ID" value="SDG36073.1"/>
    <property type="molecule type" value="Genomic_DNA"/>
</dbReference>
<dbReference type="PIRSF" id="PIRSF001112">
    <property type="entry name" value="Epoxide_hydrolase"/>
    <property type="match status" value="1"/>
</dbReference>
<dbReference type="OrthoDB" id="4654311at2"/>
<feature type="active site" description="Proton acceptor" evidence="4">
    <location>
        <position position="362"/>
    </location>
</feature>
<dbReference type="RefSeq" id="WP_093085915.1">
    <property type="nucleotide sequence ID" value="NZ_FNBE01000011.1"/>
</dbReference>
<dbReference type="PANTHER" id="PTHR21661">
    <property type="entry name" value="EPOXIDE HYDROLASE 1-RELATED"/>
    <property type="match status" value="1"/>
</dbReference>
<dbReference type="GO" id="GO:0004301">
    <property type="term" value="F:epoxide hydrolase activity"/>
    <property type="evidence" value="ECO:0007669"/>
    <property type="project" value="TreeGrafter"/>
</dbReference>
<proteinExistence type="inferred from homology"/>
<dbReference type="Proteomes" id="UP000198967">
    <property type="component" value="Unassembled WGS sequence"/>
</dbReference>
<feature type="active site" description="Proton donor" evidence="4">
    <location>
        <position position="311"/>
    </location>
</feature>
<dbReference type="STRING" id="366584.SAMN05216377_11168"/>
<evidence type="ECO:0000259" key="5">
    <source>
        <dbReference type="Pfam" id="PF06441"/>
    </source>
</evidence>
<comment type="similarity">
    <text evidence="1">Belongs to the peptidase S33 family.</text>
</comment>
<accession>A0A1G7TL62</accession>
<evidence type="ECO:0000256" key="2">
    <source>
        <dbReference type="ARBA" id="ARBA00022797"/>
    </source>
</evidence>
<dbReference type="GO" id="GO:0097176">
    <property type="term" value="P:epoxide metabolic process"/>
    <property type="evidence" value="ECO:0007669"/>
    <property type="project" value="TreeGrafter"/>
</dbReference>
<keyword evidence="3" id="KW-0378">Hydrolase</keyword>
<evidence type="ECO:0000256" key="1">
    <source>
        <dbReference type="ARBA" id="ARBA00010088"/>
    </source>
</evidence>
<evidence type="ECO:0000256" key="3">
    <source>
        <dbReference type="ARBA" id="ARBA00022801"/>
    </source>
</evidence>
<reference evidence="6 7" key="1">
    <citation type="submission" date="2016-10" db="EMBL/GenBank/DDBJ databases">
        <authorList>
            <person name="de Groot N.N."/>
        </authorList>
    </citation>
    <scope>NUCLEOTIDE SEQUENCE [LARGE SCALE GENOMIC DNA]</scope>
    <source>
        <strain evidence="6 7">CGMCC 4.3143</strain>
    </source>
</reference>
<dbReference type="Gene3D" id="3.40.50.1820">
    <property type="entry name" value="alpha/beta hydrolase"/>
    <property type="match status" value="1"/>
</dbReference>
<dbReference type="InterPro" id="IPR010497">
    <property type="entry name" value="Epoxide_hydro_N"/>
</dbReference>
<evidence type="ECO:0000313" key="6">
    <source>
        <dbReference type="EMBL" id="SDG36073.1"/>
    </source>
</evidence>
<dbReference type="InterPro" id="IPR000639">
    <property type="entry name" value="Epox_hydrolase-like"/>
</dbReference>
<feature type="domain" description="Epoxide hydrolase N-terminal" evidence="5">
    <location>
        <begin position="8"/>
        <end position="113"/>
    </location>
</feature>
<keyword evidence="7" id="KW-1185">Reference proteome</keyword>
<dbReference type="SUPFAM" id="SSF53474">
    <property type="entry name" value="alpha/beta-Hydrolases"/>
    <property type="match status" value="1"/>
</dbReference>
<keyword evidence="2" id="KW-0058">Aromatic hydrocarbons catabolism</keyword>
<dbReference type="PRINTS" id="PR00412">
    <property type="entry name" value="EPOXHYDRLASE"/>
</dbReference>
<feature type="active site" description="Nucleophile" evidence="4">
    <location>
        <position position="182"/>
    </location>
</feature>
<protein>
    <submittedName>
        <fullName evidence="6">Pimeloyl-ACP methyl ester carboxylesterase</fullName>
    </submittedName>
</protein>
<dbReference type="PANTHER" id="PTHR21661:SF35">
    <property type="entry name" value="EPOXIDE HYDROLASE"/>
    <property type="match status" value="1"/>
</dbReference>
<dbReference type="AlphaFoldDB" id="A0A1G7TL62"/>
<dbReference type="Pfam" id="PF06441">
    <property type="entry name" value="EHN"/>
    <property type="match status" value="1"/>
</dbReference>